<dbReference type="AlphaFoldDB" id="G3HCH6"/>
<sequence length="73" mass="8384">MSFGERSENVLPAVHLTLPNRKCVTTFPRVAPTIGLAWRKLPSFRRYFPPLWLQFPEALPVPFGKCSLFSPLR</sequence>
<accession>G3HCH6</accession>
<name>G3HCH6_CRIGR</name>
<dbReference type="InParanoid" id="G3HCH6"/>
<gene>
    <name evidence="1" type="ORF">I79_008187</name>
</gene>
<evidence type="ECO:0000313" key="1">
    <source>
        <dbReference type="EMBL" id="EGV93713.1"/>
    </source>
</evidence>
<organism evidence="1 2">
    <name type="scientific">Cricetulus griseus</name>
    <name type="common">Chinese hamster</name>
    <name type="synonym">Cricetulus barabensis griseus</name>
    <dbReference type="NCBI Taxonomy" id="10029"/>
    <lineage>
        <taxon>Eukaryota</taxon>
        <taxon>Metazoa</taxon>
        <taxon>Chordata</taxon>
        <taxon>Craniata</taxon>
        <taxon>Vertebrata</taxon>
        <taxon>Euteleostomi</taxon>
        <taxon>Mammalia</taxon>
        <taxon>Eutheria</taxon>
        <taxon>Euarchontoglires</taxon>
        <taxon>Glires</taxon>
        <taxon>Rodentia</taxon>
        <taxon>Myomorpha</taxon>
        <taxon>Muroidea</taxon>
        <taxon>Cricetidae</taxon>
        <taxon>Cricetinae</taxon>
        <taxon>Cricetulus</taxon>
    </lineage>
</organism>
<evidence type="ECO:0000313" key="2">
    <source>
        <dbReference type="Proteomes" id="UP000001075"/>
    </source>
</evidence>
<proteinExistence type="predicted"/>
<dbReference type="Proteomes" id="UP000001075">
    <property type="component" value="Unassembled WGS sequence"/>
</dbReference>
<protein>
    <submittedName>
        <fullName evidence="1">Uncharacterized protein</fullName>
    </submittedName>
</protein>
<dbReference type="EMBL" id="JH000282">
    <property type="protein sequence ID" value="EGV93713.1"/>
    <property type="molecule type" value="Genomic_DNA"/>
</dbReference>
<reference evidence="2" key="1">
    <citation type="journal article" date="2011" name="Nat. Biotechnol.">
        <title>The genomic sequence of the Chinese hamster ovary (CHO)-K1 cell line.</title>
        <authorList>
            <person name="Xu X."/>
            <person name="Nagarajan H."/>
            <person name="Lewis N.E."/>
            <person name="Pan S."/>
            <person name="Cai Z."/>
            <person name="Liu X."/>
            <person name="Chen W."/>
            <person name="Xie M."/>
            <person name="Wang W."/>
            <person name="Hammond S."/>
            <person name="Andersen M.R."/>
            <person name="Neff N."/>
            <person name="Passarelli B."/>
            <person name="Koh W."/>
            <person name="Fan H.C."/>
            <person name="Wang J."/>
            <person name="Gui Y."/>
            <person name="Lee K.H."/>
            <person name="Betenbaugh M.J."/>
            <person name="Quake S.R."/>
            <person name="Famili I."/>
            <person name="Palsson B.O."/>
            <person name="Wang J."/>
        </authorList>
    </citation>
    <scope>NUCLEOTIDE SEQUENCE [LARGE SCALE GENOMIC DNA]</scope>
    <source>
        <strain evidence="2">CHO K1 cell line</strain>
    </source>
</reference>